<gene>
    <name evidence="4" type="ORF">FEK29_15515</name>
</gene>
<dbReference type="PROSITE" id="PS51371">
    <property type="entry name" value="CBS"/>
    <property type="match status" value="2"/>
</dbReference>
<keyword evidence="1 2" id="KW-0129">CBS domain</keyword>
<reference evidence="4 5" key="1">
    <citation type="journal article" date="2017" name="Int. J. Syst. Evol. Microbiol.">
        <title>Maripseudobacter aurantiacus gen. nov., sp. nov., a novel member of the family Flavobacteriaceae isolated from a sedimentation basin.</title>
        <authorList>
            <person name="Chen C."/>
            <person name="Su Y."/>
            <person name="Tao T."/>
            <person name="Fu G."/>
            <person name="Zhang C."/>
            <person name="Sun C."/>
            <person name="Zhang X."/>
            <person name="Wu M."/>
        </authorList>
    </citation>
    <scope>NUCLEOTIDE SEQUENCE [LARGE SCALE GENOMIC DNA]</scope>
    <source>
        <strain evidence="5">CDA4</strain>
    </source>
</reference>
<proteinExistence type="predicted"/>
<dbReference type="OrthoDB" id="1119899at2"/>
<comment type="caution">
    <text evidence="4">The sequence shown here is derived from an EMBL/GenBank/DDBJ whole genome shotgun (WGS) entry which is preliminary data.</text>
</comment>
<dbReference type="PANTHER" id="PTHR43080">
    <property type="entry name" value="CBS DOMAIN-CONTAINING PROTEIN CBSX3, MITOCHONDRIAL"/>
    <property type="match status" value="1"/>
</dbReference>
<evidence type="ECO:0000313" key="4">
    <source>
        <dbReference type="EMBL" id="TLF42638.1"/>
    </source>
</evidence>
<feature type="domain" description="CBS" evidence="3">
    <location>
        <begin position="13"/>
        <end position="70"/>
    </location>
</feature>
<dbReference type="EMBL" id="VBUK01000011">
    <property type="protein sequence ID" value="TLF42638.1"/>
    <property type="molecule type" value="Genomic_DNA"/>
</dbReference>
<dbReference type="AlphaFoldDB" id="A0A5R8LZ22"/>
<dbReference type="Pfam" id="PF00571">
    <property type="entry name" value="CBS"/>
    <property type="match status" value="2"/>
</dbReference>
<dbReference type="SMART" id="SM00116">
    <property type="entry name" value="CBS"/>
    <property type="match status" value="2"/>
</dbReference>
<dbReference type="Gene3D" id="3.10.580.10">
    <property type="entry name" value="CBS-domain"/>
    <property type="match status" value="1"/>
</dbReference>
<dbReference type="PANTHER" id="PTHR43080:SF2">
    <property type="entry name" value="CBS DOMAIN-CONTAINING PROTEIN"/>
    <property type="match status" value="1"/>
</dbReference>
<dbReference type="SUPFAM" id="SSF54631">
    <property type="entry name" value="CBS-domain pair"/>
    <property type="match status" value="1"/>
</dbReference>
<dbReference type="CDD" id="cd04584">
    <property type="entry name" value="CBS_pair_AcuB_like"/>
    <property type="match status" value="1"/>
</dbReference>
<name>A0A5R8LZ22_9FLAO</name>
<dbReference type="InterPro" id="IPR051257">
    <property type="entry name" value="Diverse_CBS-Domain"/>
</dbReference>
<dbReference type="InterPro" id="IPR046342">
    <property type="entry name" value="CBS_dom_sf"/>
</dbReference>
<dbReference type="InterPro" id="IPR000644">
    <property type="entry name" value="CBS_dom"/>
</dbReference>
<dbReference type="Proteomes" id="UP000308382">
    <property type="component" value="Unassembled WGS sequence"/>
</dbReference>
<evidence type="ECO:0000256" key="2">
    <source>
        <dbReference type="PROSITE-ProRule" id="PRU00703"/>
    </source>
</evidence>
<dbReference type="RefSeq" id="WP_138259353.1">
    <property type="nucleotide sequence ID" value="NZ_VBUK01000011.1"/>
</dbReference>
<sequence length="141" mass="15946">MSLRHRVPVSTIMTKKIITLNSNDQLETAERLFKEHHIRHIPVVEGDAIIGMLSLTDLLRISFADGAYEEDSDVETIVYNMFTISQVMAKNLKSISSNTTIKEVAEILANKEFHALPVVDDEKLVGIVTTTDLIKYLLEQY</sequence>
<feature type="domain" description="CBS" evidence="3">
    <location>
        <begin position="88"/>
        <end position="141"/>
    </location>
</feature>
<evidence type="ECO:0000256" key="1">
    <source>
        <dbReference type="ARBA" id="ARBA00023122"/>
    </source>
</evidence>
<evidence type="ECO:0000313" key="5">
    <source>
        <dbReference type="Proteomes" id="UP000308382"/>
    </source>
</evidence>
<organism evidence="4 5">
    <name type="scientific">Maribacter aurantiacus</name>
    <dbReference type="NCBI Taxonomy" id="1882343"/>
    <lineage>
        <taxon>Bacteria</taxon>
        <taxon>Pseudomonadati</taxon>
        <taxon>Bacteroidota</taxon>
        <taxon>Flavobacteriia</taxon>
        <taxon>Flavobacteriales</taxon>
        <taxon>Flavobacteriaceae</taxon>
        <taxon>Maribacter</taxon>
    </lineage>
</organism>
<keyword evidence="5" id="KW-1185">Reference proteome</keyword>
<protein>
    <submittedName>
        <fullName evidence="4">CBS domain-containing protein</fullName>
    </submittedName>
</protein>
<accession>A0A5R8LZ22</accession>
<evidence type="ECO:0000259" key="3">
    <source>
        <dbReference type="PROSITE" id="PS51371"/>
    </source>
</evidence>